<dbReference type="PANTHER" id="PTHR42648:SF18">
    <property type="entry name" value="RETROTRANSPOSON, UNCLASSIFIED-LIKE PROTEIN"/>
    <property type="match status" value="1"/>
</dbReference>
<dbReference type="InterPro" id="IPR057670">
    <property type="entry name" value="SH3_retrovirus"/>
</dbReference>
<proteinExistence type="predicted"/>
<dbReference type="GO" id="GO:0016787">
    <property type="term" value="F:hydrolase activity"/>
    <property type="evidence" value="ECO:0007669"/>
    <property type="project" value="UniProtKB-KW"/>
</dbReference>
<dbReference type="EMBL" id="BKCJ010003198">
    <property type="protein sequence ID" value="GEU53597.1"/>
    <property type="molecule type" value="Genomic_DNA"/>
</dbReference>
<dbReference type="GO" id="GO:0003887">
    <property type="term" value="F:DNA-directed DNA polymerase activity"/>
    <property type="evidence" value="ECO:0007669"/>
    <property type="project" value="UniProtKB-KW"/>
</dbReference>
<feature type="region of interest" description="Disordered" evidence="1">
    <location>
        <begin position="163"/>
        <end position="183"/>
    </location>
</feature>
<feature type="domain" description="Retroviral polymerase SH3-like" evidence="2">
    <location>
        <begin position="69"/>
        <end position="113"/>
    </location>
</feature>
<dbReference type="InterPro" id="IPR036397">
    <property type="entry name" value="RNaseH_sf"/>
</dbReference>
<dbReference type="AlphaFoldDB" id="A0A6L2KYG2"/>
<dbReference type="GO" id="GO:0046872">
    <property type="term" value="F:metal ion binding"/>
    <property type="evidence" value="ECO:0007669"/>
    <property type="project" value="UniProtKB-KW"/>
</dbReference>
<accession>A0A6L2KYG2</accession>
<dbReference type="GO" id="GO:0006310">
    <property type="term" value="P:DNA recombination"/>
    <property type="evidence" value="ECO:0007669"/>
    <property type="project" value="UniProtKB-KW"/>
</dbReference>
<gene>
    <name evidence="3" type="ORF">Tci_025575</name>
</gene>
<organism evidence="3">
    <name type="scientific">Tanacetum cinerariifolium</name>
    <name type="common">Dalmatian daisy</name>
    <name type="synonym">Chrysanthemum cinerariifolium</name>
    <dbReference type="NCBI Taxonomy" id="118510"/>
    <lineage>
        <taxon>Eukaryota</taxon>
        <taxon>Viridiplantae</taxon>
        <taxon>Streptophyta</taxon>
        <taxon>Embryophyta</taxon>
        <taxon>Tracheophyta</taxon>
        <taxon>Spermatophyta</taxon>
        <taxon>Magnoliopsida</taxon>
        <taxon>eudicotyledons</taxon>
        <taxon>Gunneridae</taxon>
        <taxon>Pentapetalae</taxon>
        <taxon>asterids</taxon>
        <taxon>campanulids</taxon>
        <taxon>Asterales</taxon>
        <taxon>Asteraceae</taxon>
        <taxon>Asteroideae</taxon>
        <taxon>Anthemideae</taxon>
        <taxon>Anthemidinae</taxon>
        <taxon>Tanacetum</taxon>
    </lineage>
</organism>
<feature type="compositionally biased region" description="Polar residues" evidence="1">
    <location>
        <begin position="164"/>
        <end position="183"/>
    </location>
</feature>
<dbReference type="PANTHER" id="PTHR42648">
    <property type="entry name" value="TRANSPOSASE, PUTATIVE-RELATED"/>
    <property type="match status" value="1"/>
</dbReference>
<dbReference type="GO" id="GO:0003676">
    <property type="term" value="F:nucleic acid binding"/>
    <property type="evidence" value="ECO:0007669"/>
    <property type="project" value="InterPro"/>
</dbReference>
<dbReference type="InterPro" id="IPR012337">
    <property type="entry name" value="RNaseH-like_sf"/>
</dbReference>
<dbReference type="InterPro" id="IPR039537">
    <property type="entry name" value="Retrotran_Ty1/copia-like"/>
</dbReference>
<dbReference type="GO" id="GO:0003964">
    <property type="term" value="F:RNA-directed DNA polymerase activity"/>
    <property type="evidence" value="ECO:0007669"/>
    <property type="project" value="UniProtKB-KW"/>
</dbReference>
<comment type="caution">
    <text evidence="3">The sequence shown here is derived from an EMBL/GenBank/DDBJ whole genome shotgun (WGS) entry which is preliminary data.</text>
</comment>
<dbReference type="GO" id="GO:0015074">
    <property type="term" value="P:DNA integration"/>
    <property type="evidence" value="ECO:0007669"/>
    <property type="project" value="UniProtKB-KW"/>
</dbReference>
<dbReference type="Gene3D" id="3.30.420.10">
    <property type="entry name" value="Ribonuclease H-like superfamily/Ribonuclease H"/>
    <property type="match status" value="1"/>
</dbReference>
<dbReference type="GO" id="GO:0004519">
    <property type="term" value="F:endonuclease activity"/>
    <property type="evidence" value="ECO:0007669"/>
    <property type="project" value="UniProtKB-KW"/>
</dbReference>
<evidence type="ECO:0000313" key="3">
    <source>
        <dbReference type="EMBL" id="GEU53597.1"/>
    </source>
</evidence>
<sequence>MKFQNDKLRSHYKKIDITHQTSIARTPQQNSVVERRNRTLVEAARTMLIFSKAPECLWAEVVATTDDFGKLKPKADIGIFIGYFESSRGFRIYNRIIRKIMETIHVKFDELTTMASECNNLELDLNLSNFEDLLDESTPTPSKEDLDDLFGPRYEEYYKKRNPKVSTDSAAPNTLNNEDTPSSTIMIVDEDEALRIVSTSEEPAFPITNDLVDESI</sequence>
<reference evidence="3" key="1">
    <citation type="journal article" date="2019" name="Sci. Rep.">
        <title>Draft genome of Tanacetum cinerariifolium, the natural source of mosquito coil.</title>
        <authorList>
            <person name="Yamashiro T."/>
            <person name="Shiraishi A."/>
            <person name="Satake H."/>
            <person name="Nakayama K."/>
        </authorList>
    </citation>
    <scope>NUCLEOTIDE SEQUENCE</scope>
</reference>
<dbReference type="Pfam" id="PF25597">
    <property type="entry name" value="SH3_retrovirus"/>
    <property type="match status" value="1"/>
</dbReference>
<name>A0A6L2KYG2_TANCI</name>
<evidence type="ECO:0000256" key="1">
    <source>
        <dbReference type="SAM" id="MobiDB-lite"/>
    </source>
</evidence>
<protein>
    <recommendedName>
        <fullName evidence="2">Retroviral polymerase SH3-like domain-containing protein</fullName>
    </recommendedName>
</protein>
<evidence type="ECO:0000259" key="2">
    <source>
        <dbReference type="Pfam" id="PF25597"/>
    </source>
</evidence>
<dbReference type="SUPFAM" id="SSF53098">
    <property type="entry name" value="Ribonuclease H-like"/>
    <property type="match status" value="1"/>
</dbReference>